<organism evidence="2 3">
    <name type="scientific">Acacia crassicarpa</name>
    <name type="common">northern wattle</name>
    <dbReference type="NCBI Taxonomy" id="499986"/>
    <lineage>
        <taxon>Eukaryota</taxon>
        <taxon>Viridiplantae</taxon>
        <taxon>Streptophyta</taxon>
        <taxon>Embryophyta</taxon>
        <taxon>Tracheophyta</taxon>
        <taxon>Spermatophyta</taxon>
        <taxon>Magnoliopsida</taxon>
        <taxon>eudicotyledons</taxon>
        <taxon>Gunneridae</taxon>
        <taxon>Pentapetalae</taxon>
        <taxon>rosids</taxon>
        <taxon>fabids</taxon>
        <taxon>Fabales</taxon>
        <taxon>Fabaceae</taxon>
        <taxon>Caesalpinioideae</taxon>
        <taxon>mimosoid clade</taxon>
        <taxon>Acacieae</taxon>
        <taxon>Acacia</taxon>
    </lineage>
</organism>
<reference evidence="2" key="1">
    <citation type="submission" date="2023-10" db="EMBL/GenBank/DDBJ databases">
        <title>Chromosome-level genome of the transformable northern wattle, Acacia crassicarpa.</title>
        <authorList>
            <person name="Massaro I."/>
            <person name="Sinha N.R."/>
            <person name="Poethig S."/>
            <person name="Leichty A.R."/>
        </authorList>
    </citation>
    <scope>NUCLEOTIDE SEQUENCE</scope>
    <source>
        <strain evidence="2">Acra3RX</strain>
        <tissue evidence="2">Leaf</tissue>
    </source>
</reference>
<dbReference type="InterPro" id="IPR001810">
    <property type="entry name" value="F-box_dom"/>
</dbReference>
<feature type="domain" description="F-box" evidence="1">
    <location>
        <begin position="2"/>
        <end position="48"/>
    </location>
</feature>
<proteinExistence type="predicted"/>
<name>A0AAE1TGD3_9FABA</name>
<dbReference type="InterPro" id="IPR036047">
    <property type="entry name" value="F-box-like_dom_sf"/>
</dbReference>
<sequence length="429" mass="48404">MEGGTLFLPQEIITNILERLSVRCLLRFQCVCKPWKNLIKSASFIEAHLHHSSNQSPFLVCPEDHYGHGLSLYLLDCEKLIFKLESATVLGGDTIIGSSYGLLCYQTFFGLRPPRFLFLRNLATRETIPVPKPIDKFEGDCFCDYGFGFSPIVNDYKIVKIHFSRQFLKVNGVEVYSLGSRSWKKVELENMPDLSHSYTSKAVTANRVVFWNVSRAVTANGVMFWRIRAVNPNLLTYWLMGVPEMIISFDLATFALALLPMPPLLAMSSSELALIPMPPVCSMPSSKLAVFENKLAVLSLSSTFVIELWVMEQYTGPLSKENCNWTKKYTIGTFARWLDPVAIWRNEIVCSVDTVAIWTNEVVCQGAVKFGLEAENGPLRDLYLLYLLNPASGEYRTITISKKVYDIFNFSESLVPLSSNHIEDPGLNS</sequence>
<dbReference type="EMBL" id="JAWXYG010000001">
    <property type="protein sequence ID" value="KAK4284237.1"/>
    <property type="molecule type" value="Genomic_DNA"/>
</dbReference>
<accession>A0AAE1TGD3</accession>
<protein>
    <recommendedName>
        <fullName evidence="1">F-box domain-containing protein</fullName>
    </recommendedName>
</protein>
<dbReference type="PANTHER" id="PTHR31672">
    <property type="entry name" value="BNACNNG10540D PROTEIN"/>
    <property type="match status" value="1"/>
</dbReference>
<dbReference type="PANTHER" id="PTHR31672:SF13">
    <property type="entry name" value="F-BOX PROTEIN CPR30-LIKE"/>
    <property type="match status" value="1"/>
</dbReference>
<dbReference type="Proteomes" id="UP001293593">
    <property type="component" value="Unassembled WGS sequence"/>
</dbReference>
<dbReference type="SUPFAM" id="SSF81383">
    <property type="entry name" value="F-box domain"/>
    <property type="match status" value="1"/>
</dbReference>
<dbReference type="SMART" id="SM00256">
    <property type="entry name" value="FBOX"/>
    <property type="match status" value="1"/>
</dbReference>
<dbReference type="Gene3D" id="1.20.1280.50">
    <property type="match status" value="1"/>
</dbReference>
<gene>
    <name evidence="2" type="ORF">QN277_001096</name>
</gene>
<evidence type="ECO:0000313" key="2">
    <source>
        <dbReference type="EMBL" id="KAK4284237.1"/>
    </source>
</evidence>
<comment type="caution">
    <text evidence="2">The sequence shown here is derived from an EMBL/GenBank/DDBJ whole genome shotgun (WGS) entry which is preliminary data.</text>
</comment>
<dbReference type="InterPro" id="IPR013187">
    <property type="entry name" value="F-box-assoc_dom_typ3"/>
</dbReference>
<dbReference type="Pfam" id="PF08268">
    <property type="entry name" value="FBA_3"/>
    <property type="match status" value="1"/>
</dbReference>
<dbReference type="NCBIfam" id="TIGR01640">
    <property type="entry name" value="F_box_assoc_1"/>
    <property type="match status" value="1"/>
</dbReference>
<dbReference type="CDD" id="cd22157">
    <property type="entry name" value="F-box_AtFBW1-like"/>
    <property type="match status" value="1"/>
</dbReference>
<evidence type="ECO:0000259" key="1">
    <source>
        <dbReference type="PROSITE" id="PS50181"/>
    </source>
</evidence>
<dbReference type="Pfam" id="PF00646">
    <property type="entry name" value="F-box"/>
    <property type="match status" value="1"/>
</dbReference>
<dbReference type="AlphaFoldDB" id="A0AAE1TGD3"/>
<evidence type="ECO:0000313" key="3">
    <source>
        <dbReference type="Proteomes" id="UP001293593"/>
    </source>
</evidence>
<dbReference type="InterPro" id="IPR017451">
    <property type="entry name" value="F-box-assoc_interact_dom"/>
</dbReference>
<dbReference type="PROSITE" id="PS50181">
    <property type="entry name" value="FBOX"/>
    <property type="match status" value="1"/>
</dbReference>
<dbReference type="InterPro" id="IPR050796">
    <property type="entry name" value="SCF_F-box_component"/>
</dbReference>
<keyword evidence="3" id="KW-1185">Reference proteome</keyword>